<dbReference type="Proteomes" id="UP000294192">
    <property type="component" value="Unassembled WGS sequence"/>
</dbReference>
<dbReference type="RefSeq" id="WP_131599565.1">
    <property type="nucleotide sequence ID" value="NZ_CBDBYK010000027.1"/>
</dbReference>
<evidence type="ECO:0000256" key="1">
    <source>
        <dbReference type="SAM" id="SignalP"/>
    </source>
</evidence>
<accession>A0A4R0XJ00</accession>
<gene>
    <name evidence="2" type="ORF">C4B24_04465</name>
</gene>
<feature type="signal peptide" evidence="1">
    <location>
        <begin position="1"/>
        <end position="20"/>
    </location>
</feature>
<proteinExistence type="predicted"/>
<evidence type="ECO:0000313" key="2">
    <source>
        <dbReference type="EMBL" id="TCG10573.1"/>
    </source>
</evidence>
<name>A0A4R0XJ00_9MOLU</name>
<dbReference type="PROSITE" id="PS51257">
    <property type="entry name" value="PROKAR_LIPOPROTEIN"/>
    <property type="match status" value="1"/>
</dbReference>
<feature type="chain" id="PRO_5021012743" description="Lipoprotein" evidence="1">
    <location>
        <begin position="21"/>
        <end position="570"/>
    </location>
</feature>
<sequence>MKLNRKQISLGALAAVTVIAVPIATVISCGSKDEKSGDLNQIVNNNDGDKTNGDGLVQFRSDKEVDKYVNGINLMESIGNPFSLFDSNAKTTSFNYPQLNLFGARKNNENIKNNKWKVVGKYRIYWDSRSAYKDSKGWKPEELYAVKTKAEFENTLIKVNQNIKSKIDKLPELHKRTLVFANSDFVSGDKDKNDKEYKIIKNDKKYFDLIIYDTLTGDKLSPDMEKSIDSFVKKSNVQANSWNDWTKLDAKMKTPLNADGSKAKPEDLLTRSYIRNQQTGIKNGGMNNESIWISSNLFNGTITEKPNNEKEFNAKEFDEYVKEIKTIKNVHLTTEIYTDLSKNSLRSRVTFSEGGSMDSWKVGSLGVDFDGFENDNTGTVFTINPTTINFNKADEYFIGTKINSIFNNDEKLTQLILDQLEMIIYGTAGENVSGNISIMKGALPGLSNLLTESTPLVEKIENFKVKYGTLNSSSKKALEQIIKKTLPPIKAKMNNQENYGKFLNSLTNFENSTQNILDLNWSPKAKMEVGKTLVMSIIGHSSYDFRTQPFLYFAVKVLADFAPELISNWS</sequence>
<keyword evidence="3" id="KW-1185">Reference proteome</keyword>
<dbReference type="EMBL" id="PSZO01000032">
    <property type="protein sequence ID" value="TCG10573.1"/>
    <property type="molecule type" value="Genomic_DNA"/>
</dbReference>
<dbReference type="AlphaFoldDB" id="A0A4R0XJ00"/>
<comment type="caution">
    <text evidence="2">The sequence shown here is derived from an EMBL/GenBank/DDBJ whole genome shotgun (WGS) entry which is preliminary data.</text>
</comment>
<reference evidence="2 3" key="1">
    <citation type="submission" date="2018-02" db="EMBL/GenBank/DDBJ databases">
        <title>Mycoplasma marinum and Mycoplasma todarodis sp. nov., moderately halophilic and psychrotolerant mycoplasmas isolated from cephalopods.</title>
        <authorList>
            <person name="Viver T."/>
        </authorList>
    </citation>
    <scope>NUCLEOTIDE SEQUENCE [LARGE SCALE GENOMIC DNA]</scope>
    <source>
        <strain evidence="2 3">PE</strain>
    </source>
</reference>
<keyword evidence="1" id="KW-0732">Signal</keyword>
<evidence type="ECO:0008006" key="4">
    <source>
        <dbReference type="Google" id="ProtNLM"/>
    </source>
</evidence>
<organism evidence="2 3">
    <name type="scientific">Mycoplasma marinum</name>
    <dbReference type="NCBI Taxonomy" id="1937190"/>
    <lineage>
        <taxon>Bacteria</taxon>
        <taxon>Bacillati</taxon>
        <taxon>Mycoplasmatota</taxon>
        <taxon>Mollicutes</taxon>
        <taxon>Mycoplasmataceae</taxon>
        <taxon>Mycoplasma</taxon>
    </lineage>
</organism>
<evidence type="ECO:0000313" key="3">
    <source>
        <dbReference type="Proteomes" id="UP000294192"/>
    </source>
</evidence>
<protein>
    <recommendedName>
        <fullName evidence="4">Lipoprotein</fullName>
    </recommendedName>
</protein>